<gene>
    <name evidence="7" type="ORF">E4K67_11055</name>
</gene>
<dbReference type="Pfam" id="PF06081">
    <property type="entry name" value="ArAE_1"/>
    <property type="match status" value="1"/>
</dbReference>
<dbReference type="PANTHER" id="PTHR40064">
    <property type="entry name" value="MEMBRANE PROTEIN-RELATED"/>
    <property type="match status" value="1"/>
</dbReference>
<dbReference type="Proteomes" id="UP000298460">
    <property type="component" value="Unassembled WGS sequence"/>
</dbReference>
<organism evidence="7 8">
    <name type="scientific">Desulfosporosinus fructosivorans</name>
    <dbReference type="NCBI Taxonomy" id="2018669"/>
    <lineage>
        <taxon>Bacteria</taxon>
        <taxon>Bacillati</taxon>
        <taxon>Bacillota</taxon>
        <taxon>Clostridia</taxon>
        <taxon>Eubacteriales</taxon>
        <taxon>Desulfitobacteriaceae</taxon>
        <taxon>Desulfosporosinus</taxon>
    </lineage>
</organism>
<evidence type="ECO:0000256" key="6">
    <source>
        <dbReference type="SAM" id="Phobius"/>
    </source>
</evidence>
<dbReference type="GO" id="GO:0005886">
    <property type="term" value="C:plasma membrane"/>
    <property type="evidence" value="ECO:0007669"/>
    <property type="project" value="UniProtKB-SubCell"/>
</dbReference>
<name>A0A4Z0R826_9FIRM</name>
<keyword evidence="3 6" id="KW-0812">Transmembrane</keyword>
<proteinExistence type="predicted"/>
<reference evidence="7 8" key="1">
    <citation type="submission" date="2019-03" db="EMBL/GenBank/DDBJ databases">
        <title>Draft Genome Sequence of Desulfosporosinus fructosivorans Strain 63.6F, Isolated from Marine Sediment in the Baltic Sea.</title>
        <authorList>
            <person name="Hausmann B."/>
            <person name="Vandieken V."/>
            <person name="Pjevac P."/>
            <person name="Schreck K."/>
            <person name="Herbold C.W."/>
            <person name="Loy A."/>
        </authorList>
    </citation>
    <scope>NUCLEOTIDE SEQUENCE [LARGE SCALE GENOMIC DNA]</scope>
    <source>
        <strain evidence="7 8">63.6F</strain>
    </source>
</reference>
<evidence type="ECO:0000313" key="8">
    <source>
        <dbReference type="Proteomes" id="UP000298460"/>
    </source>
</evidence>
<keyword evidence="8" id="KW-1185">Reference proteome</keyword>
<protein>
    <submittedName>
        <fullName evidence="7">Aromatic acid exporter family protein</fullName>
    </submittedName>
</protein>
<comment type="subcellular location">
    <subcellularLocation>
        <location evidence="1">Cell membrane</location>
        <topology evidence="1">Multi-pass membrane protein</topology>
    </subcellularLocation>
</comment>
<keyword evidence="4 6" id="KW-1133">Transmembrane helix</keyword>
<feature type="transmembrane region" description="Helical" evidence="6">
    <location>
        <begin position="121"/>
        <end position="139"/>
    </location>
</feature>
<dbReference type="OrthoDB" id="1653617at2"/>
<dbReference type="EMBL" id="SPQQ01000003">
    <property type="protein sequence ID" value="TGE38674.1"/>
    <property type="molecule type" value="Genomic_DNA"/>
</dbReference>
<evidence type="ECO:0000256" key="5">
    <source>
        <dbReference type="ARBA" id="ARBA00023136"/>
    </source>
</evidence>
<sequence length="351" mass="39167">MFIGARTIKTGIAVTTTFLICKVFRIEPASFAAITAVVNMQPSVSKSLNNAWEQIGVHLLAATLSLIIGLLFGTNPISIGSGVIILILLCNKIGWSGGIVLGIVSIVFILDSPPEAFLTHAFARTLSIFVGVGVALLINRVLAPPRYKTKLLSTLHSLFLLTSTYFLESLHTFVQAGNLTSFQKPDPQELNDLLEEVIALNEHAREEINVADNPRLIERRLEICRGFIERGQSINEMTSQRVKRRQAAYSEQELHEINAEFQGVLDVLSAGKDKLAGLINTLSLTAYQKQDSELYCEDIFYWELFDKAIDEWNRKVSGVFYLRALMEVSVVATELRWADRRTKSLLNLLNK</sequence>
<dbReference type="AlphaFoldDB" id="A0A4Z0R826"/>
<evidence type="ECO:0000256" key="4">
    <source>
        <dbReference type="ARBA" id="ARBA00022989"/>
    </source>
</evidence>
<evidence type="ECO:0000313" key="7">
    <source>
        <dbReference type="EMBL" id="TGE38674.1"/>
    </source>
</evidence>
<feature type="transmembrane region" description="Helical" evidence="6">
    <location>
        <begin position="84"/>
        <end position="109"/>
    </location>
</feature>
<dbReference type="InterPro" id="IPR010343">
    <property type="entry name" value="ArAE_1"/>
</dbReference>
<keyword evidence="2" id="KW-1003">Cell membrane</keyword>
<dbReference type="PANTHER" id="PTHR40064:SF1">
    <property type="entry name" value="MEMBRANE PROTEIN"/>
    <property type="match status" value="1"/>
</dbReference>
<evidence type="ECO:0000256" key="1">
    <source>
        <dbReference type="ARBA" id="ARBA00004651"/>
    </source>
</evidence>
<dbReference type="InterPro" id="IPR052984">
    <property type="entry name" value="UPF0421"/>
</dbReference>
<evidence type="ECO:0000256" key="2">
    <source>
        <dbReference type="ARBA" id="ARBA00022475"/>
    </source>
</evidence>
<accession>A0A4Z0R826</accession>
<evidence type="ECO:0000256" key="3">
    <source>
        <dbReference type="ARBA" id="ARBA00022692"/>
    </source>
</evidence>
<comment type="caution">
    <text evidence="7">The sequence shown here is derived from an EMBL/GenBank/DDBJ whole genome shotgun (WGS) entry which is preliminary data.</text>
</comment>
<keyword evidence="5 6" id="KW-0472">Membrane</keyword>